<dbReference type="GO" id="GO:0003858">
    <property type="term" value="F:3-hydroxybutyrate dehydrogenase activity"/>
    <property type="evidence" value="ECO:0007669"/>
    <property type="project" value="InterPro"/>
</dbReference>
<protein>
    <submittedName>
        <fullName evidence="2">3-hydroxybutyrate dehydrogenase</fullName>
    </submittedName>
</protein>
<dbReference type="RefSeq" id="WP_093328577.1">
    <property type="nucleotide sequence ID" value="NZ_AP027363.1"/>
</dbReference>
<dbReference type="OrthoDB" id="9786435at2"/>
<dbReference type="EMBL" id="FOHK01000005">
    <property type="protein sequence ID" value="SET21176.1"/>
    <property type="molecule type" value="Genomic_DNA"/>
</dbReference>
<dbReference type="AlphaFoldDB" id="A0A1I0CPM8"/>
<dbReference type="Pfam" id="PF13561">
    <property type="entry name" value="adh_short_C2"/>
    <property type="match status" value="1"/>
</dbReference>
<dbReference type="GO" id="GO:0032787">
    <property type="term" value="P:monocarboxylic acid metabolic process"/>
    <property type="evidence" value="ECO:0007669"/>
    <property type="project" value="UniProtKB-ARBA"/>
</dbReference>
<accession>A0A1I0CPM8</accession>
<dbReference type="STRING" id="349064.SAMN05660429_01266"/>
<dbReference type="PANTHER" id="PTHR42879">
    <property type="entry name" value="3-OXOACYL-(ACYL-CARRIER-PROTEIN) REDUCTASE"/>
    <property type="match status" value="1"/>
</dbReference>
<dbReference type="Gene3D" id="3.40.50.720">
    <property type="entry name" value="NAD(P)-binding Rossmann-like Domain"/>
    <property type="match status" value="1"/>
</dbReference>
<dbReference type="InterPro" id="IPR002347">
    <property type="entry name" value="SDR_fam"/>
</dbReference>
<dbReference type="SUPFAM" id="SSF51735">
    <property type="entry name" value="NAD(P)-binding Rossmann-fold domains"/>
    <property type="match status" value="1"/>
</dbReference>
<evidence type="ECO:0000313" key="3">
    <source>
        <dbReference type="Proteomes" id="UP000199308"/>
    </source>
</evidence>
<dbReference type="InterPro" id="IPR050259">
    <property type="entry name" value="SDR"/>
</dbReference>
<dbReference type="FunFam" id="3.40.50.720:FF:000084">
    <property type="entry name" value="Short-chain dehydrogenase reductase"/>
    <property type="match status" value="1"/>
</dbReference>
<gene>
    <name evidence="2" type="ORF">SAMN05660429_01266</name>
</gene>
<proteinExistence type="inferred from homology"/>
<organism evidence="2 3">
    <name type="scientific">Thalassotalea agarivorans</name>
    <name type="common">Thalassomonas agarivorans</name>
    <dbReference type="NCBI Taxonomy" id="349064"/>
    <lineage>
        <taxon>Bacteria</taxon>
        <taxon>Pseudomonadati</taxon>
        <taxon>Pseudomonadota</taxon>
        <taxon>Gammaproteobacteria</taxon>
        <taxon>Alteromonadales</taxon>
        <taxon>Colwelliaceae</taxon>
        <taxon>Thalassotalea</taxon>
    </lineage>
</organism>
<reference evidence="2 3" key="1">
    <citation type="submission" date="2016-10" db="EMBL/GenBank/DDBJ databases">
        <authorList>
            <person name="de Groot N.N."/>
        </authorList>
    </citation>
    <scope>NUCLEOTIDE SEQUENCE [LARGE SCALE GENOMIC DNA]</scope>
    <source>
        <strain evidence="2 3">DSM 19706</strain>
    </source>
</reference>
<comment type="similarity">
    <text evidence="1">Belongs to the short-chain dehydrogenases/reductases (SDR) family.</text>
</comment>
<dbReference type="PROSITE" id="PS00061">
    <property type="entry name" value="ADH_SHORT"/>
    <property type="match status" value="1"/>
</dbReference>
<dbReference type="NCBIfam" id="NF009093">
    <property type="entry name" value="PRK12429.1"/>
    <property type="match status" value="1"/>
</dbReference>
<name>A0A1I0CPM8_THASX</name>
<dbReference type="PRINTS" id="PR00081">
    <property type="entry name" value="GDHRDH"/>
</dbReference>
<dbReference type="InterPro" id="IPR020904">
    <property type="entry name" value="Sc_DH/Rdtase_CS"/>
</dbReference>
<dbReference type="Proteomes" id="UP000199308">
    <property type="component" value="Unassembled WGS sequence"/>
</dbReference>
<dbReference type="InterPro" id="IPR011294">
    <property type="entry name" value="3-OHbutyrate_DH"/>
</dbReference>
<keyword evidence="3" id="KW-1185">Reference proteome</keyword>
<dbReference type="InterPro" id="IPR036291">
    <property type="entry name" value="NAD(P)-bd_dom_sf"/>
</dbReference>
<evidence type="ECO:0000256" key="1">
    <source>
        <dbReference type="ARBA" id="ARBA00006484"/>
    </source>
</evidence>
<evidence type="ECO:0000313" key="2">
    <source>
        <dbReference type="EMBL" id="SET21176.1"/>
    </source>
</evidence>
<sequence>MLKGKTALVTGSTSGIGLATAQHLASEGCNIVLHGLMPEAEGKALAQSFEQEYKISCMFSDANIKSVEAIKTLLDSAIETFGAIDILVNNAGIQHTENIVDFPEEKYQDIIDINLSSAFYTMKYALPGMQKKGWGRIINIASVHGLVASIDKAAYVASKHGLVGMTKVVAIENAANGVTANAVCPGWVDTPLIGNQIDSIAEQKGISVEEAKVALITAKQPRPEMAKPSEIGALIGFLCSDAAQGITGSAMPIDGGWTAQ</sequence>
<dbReference type="PRINTS" id="PR00080">
    <property type="entry name" value="SDRFAMILY"/>
</dbReference>
<dbReference type="PANTHER" id="PTHR42879:SF2">
    <property type="entry name" value="3-OXOACYL-[ACYL-CARRIER-PROTEIN] REDUCTASE FABG"/>
    <property type="match status" value="1"/>
</dbReference>
<dbReference type="NCBIfam" id="TIGR01963">
    <property type="entry name" value="PHB_DH"/>
    <property type="match status" value="1"/>
</dbReference>